<name>A0ABW4J9C7_9LACO</name>
<protein>
    <recommendedName>
        <fullName evidence="3">Cell surface protein</fullName>
    </recommendedName>
</protein>
<gene>
    <name evidence="1" type="ORF">ACFQ5M_12790</name>
</gene>
<keyword evidence="2" id="KW-1185">Reference proteome</keyword>
<dbReference type="InterPro" id="IPR056573">
    <property type="entry name" value="Lectin_L-type_dom"/>
</dbReference>
<evidence type="ECO:0000313" key="2">
    <source>
        <dbReference type="Proteomes" id="UP001597267"/>
    </source>
</evidence>
<dbReference type="CDD" id="cd11304">
    <property type="entry name" value="Cadherin_repeat"/>
    <property type="match status" value="1"/>
</dbReference>
<sequence>MKKRLYYMLLGLLCGLGAFLVMDHQVVRAVDEEPKDVFGRAYPRGLSSTQSLFTLGNISYNSTEFYTPSDGNGTTAIIITPARYNRVGSVWSNMAADNYIDLSKRQTMSMWLYFGARYYNGGDGMAFVMQNDPRGVSAFAQGPGGSSIGGETLGVWGSTQDGSTPEVTASRAIQNSWALEFDTYLNPKGANPANDNKFDINLGLGDTNYNNHIASNYPGEVATYNTDLSMNHEGLVKLGDVFSSTIDKILSNVKWRHLKMQWDPTTQEMTYIFDDENFDVDGQANGSPSGKAVTRTVPIDISKLNLTDGNTKVRWGFTGSTGSASENNFVIFESIPSLVEAEATAEIQNVTQGRTVASGDAVIAGDTLDVHYQLSYLSGNQSWQNIVASLSLPKSMTYTTAQITYPNTDKPAETIDVSKLSNFAMSQTLGQALDSSVARADIHFIGTAKAGTLGSTATVPSAVSTFKGTNLIATAATNNFVIKSAKPLTIATTVNTVNIQQGDDAVLGGTMAYTSGGTIDNTKVTLYTKLNEATTETGTLASVESSTNGTYKITVPAEGLKPGVNILTVYARDADGNKSNTITYTINMTGYLVLKATPAVTFERGFAGDTHQILDRQGDWTVTLEDTRTSGSKWAIQATASQLMQTTTPLNGDIIYVDINSNQTAITDNPTTVASGTKMGDDPTTTDISTGWVPTTGLFLNTTGNNNAGIYTGTITWTATNSI</sequence>
<dbReference type="RefSeq" id="WP_125715345.1">
    <property type="nucleotide sequence ID" value="NZ_JBHTOP010000028.1"/>
</dbReference>
<reference evidence="2" key="1">
    <citation type="journal article" date="2019" name="Int. J. Syst. Evol. Microbiol.">
        <title>The Global Catalogue of Microorganisms (GCM) 10K type strain sequencing project: providing services to taxonomists for standard genome sequencing and annotation.</title>
        <authorList>
            <consortium name="The Broad Institute Genomics Platform"/>
            <consortium name="The Broad Institute Genome Sequencing Center for Infectious Disease"/>
            <person name="Wu L."/>
            <person name="Ma J."/>
        </authorList>
    </citation>
    <scope>NUCLEOTIDE SEQUENCE [LARGE SCALE GENOMIC DNA]</scope>
    <source>
        <strain evidence="2">CCM 8896</strain>
    </source>
</reference>
<dbReference type="Proteomes" id="UP001597267">
    <property type="component" value="Unassembled WGS sequence"/>
</dbReference>
<comment type="caution">
    <text evidence="1">The sequence shown here is derived from an EMBL/GenBank/DDBJ whole genome shotgun (WGS) entry which is preliminary data.</text>
</comment>
<dbReference type="EMBL" id="JBHTOP010000028">
    <property type="protein sequence ID" value="MFD1672971.1"/>
    <property type="molecule type" value="Genomic_DNA"/>
</dbReference>
<evidence type="ECO:0008006" key="3">
    <source>
        <dbReference type="Google" id="ProtNLM"/>
    </source>
</evidence>
<evidence type="ECO:0000313" key="1">
    <source>
        <dbReference type="EMBL" id="MFD1672971.1"/>
    </source>
</evidence>
<organism evidence="1 2">
    <name type="scientific">Agrilactobacillus yilanensis</name>
    <dbReference type="NCBI Taxonomy" id="2485997"/>
    <lineage>
        <taxon>Bacteria</taxon>
        <taxon>Bacillati</taxon>
        <taxon>Bacillota</taxon>
        <taxon>Bacilli</taxon>
        <taxon>Lactobacillales</taxon>
        <taxon>Lactobacillaceae</taxon>
        <taxon>Agrilactobacillus</taxon>
    </lineage>
</organism>
<dbReference type="Pfam" id="PF18483">
    <property type="entry name" value="Lectin_L-type_dom"/>
    <property type="match status" value="1"/>
</dbReference>
<dbReference type="CDD" id="cd01951">
    <property type="entry name" value="lectin_L-type"/>
    <property type="match status" value="1"/>
</dbReference>
<proteinExistence type="predicted"/>
<dbReference type="SUPFAM" id="SSF49899">
    <property type="entry name" value="Concanavalin A-like lectins/glucanases"/>
    <property type="match status" value="1"/>
</dbReference>
<dbReference type="Gene3D" id="2.60.120.200">
    <property type="match status" value="1"/>
</dbReference>
<accession>A0ABW4J9C7</accession>
<dbReference type="InterPro" id="IPR013320">
    <property type="entry name" value="ConA-like_dom_sf"/>
</dbReference>